<dbReference type="InterPro" id="IPR000120">
    <property type="entry name" value="Amidase"/>
</dbReference>
<dbReference type="Pfam" id="PF01425">
    <property type="entry name" value="Amidase"/>
    <property type="match status" value="1"/>
</dbReference>
<dbReference type="Gene3D" id="3.90.1300.10">
    <property type="entry name" value="Amidase signature (AS) domain"/>
    <property type="match status" value="1"/>
</dbReference>
<name>A0A538TJC4_UNCEI</name>
<evidence type="ECO:0000256" key="1">
    <source>
        <dbReference type="SAM" id="MobiDB-lite"/>
    </source>
</evidence>
<evidence type="ECO:0000313" key="4">
    <source>
        <dbReference type="Proteomes" id="UP000317691"/>
    </source>
</evidence>
<sequence length="605" mass="64952">MIIGRDARAKPFSPRPSGPGVKVLRSTSPRTQRRLEHGRAEQNGPSSIRSATRRWSGGRRGCPARRGPRRETARGGASRHGTGASTPHRRHPEGARGTEEVGRGHGESGPRVQAPGREPARIDLPCRPGREEGTVSGIGEDVLYLSATELGERVHSRRLSPVELTEAYLDRIQRFGPKLNAFATVTPEVALTQAREAEREIGSGRIRGPLHGVPYGAKDLLATAGIRTTWGATPTRDQMFDRDATVVRKLRDAGAILLGKLAMVEFAGCLGYRYADASLQGPGRNPWNPDRWTGGSSSGSGAAVSAGLTGFAIGTETWGSILCPSAFCGVTGLRPTYGRVSRAGGMVGSWSLDKIGPIARSASDCRTILQAIAGADPDDPSASTEPVRLGRERPDFSRIRAALIPIDFAKTKGAEPEVKDAFDGAVRDLEAMGLQIEEAALPEFPASEVATTILYAEALSTFENFFSDGSVWTLRDAYAPYQNDVTRSLTGADYVKASRMRTELQRLMAEFYAKYDVIVTPNFLSVAPRVDEDLTKTLPYADPVGAVGNACGLPAIALPCGFGKGHMPAGFQIMGSPFEEGLLLDLGEAYQTRTNHHRERPPLAT</sequence>
<dbReference type="Proteomes" id="UP000317691">
    <property type="component" value="Unassembled WGS sequence"/>
</dbReference>
<dbReference type="SUPFAM" id="SSF75304">
    <property type="entry name" value="Amidase signature (AS) enzymes"/>
    <property type="match status" value="1"/>
</dbReference>
<accession>A0A538TJC4</accession>
<proteinExistence type="predicted"/>
<gene>
    <name evidence="3" type="ORF">E6K79_08740</name>
</gene>
<dbReference type="AlphaFoldDB" id="A0A538TJC4"/>
<feature type="region of interest" description="Disordered" evidence="1">
    <location>
        <begin position="1"/>
        <end position="133"/>
    </location>
</feature>
<dbReference type="InterPro" id="IPR023631">
    <property type="entry name" value="Amidase_dom"/>
</dbReference>
<dbReference type="GO" id="GO:0003824">
    <property type="term" value="F:catalytic activity"/>
    <property type="evidence" value="ECO:0007669"/>
    <property type="project" value="InterPro"/>
</dbReference>
<dbReference type="PANTHER" id="PTHR11895:SF176">
    <property type="entry name" value="AMIDASE AMID-RELATED"/>
    <property type="match status" value="1"/>
</dbReference>
<dbReference type="EMBL" id="VBOZ01000029">
    <property type="protein sequence ID" value="TMQ63728.1"/>
    <property type="molecule type" value="Genomic_DNA"/>
</dbReference>
<dbReference type="InterPro" id="IPR036928">
    <property type="entry name" value="AS_sf"/>
</dbReference>
<organism evidence="3 4">
    <name type="scientific">Eiseniibacteriota bacterium</name>
    <dbReference type="NCBI Taxonomy" id="2212470"/>
    <lineage>
        <taxon>Bacteria</taxon>
        <taxon>Candidatus Eiseniibacteriota</taxon>
    </lineage>
</organism>
<feature type="domain" description="Amidase" evidence="2">
    <location>
        <begin position="163"/>
        <end position="584"/>
    </location>
</feature>
<comment type="caution">
    <text evidence="3">The sequence shown here is derived from an EMBL/GenBank/DDBJ whole genome shotgun (WGS) entry which is preliminary data.</text>
</comment>
<evidence type="ECO:0000313" key="3">
    <source>
        <dbReference type="EMBL" id="TMQ63728.1"/>
    </source>
</evidence>
<reference evidence="3 4" key="1">
    <citation type="journal article" date="2019" name="Nat. Microbiol.">
        <title>Mediterranean grassland soil C-N compound turnover is dependent on rainfall and depth, and is mediated by genomically divergent microorganisms.</title>
        <authorList>
            <person name="Diamond S."/>
            <person name="Andeer P.F."/>
            <person name="Li Z."/>
            <person name="Crits-Christoph A."/>
            <person name="Burstein D."/>
            <person name="Anantharaman K."/>
            <person name="Lane K.R."/>
            <person name="Thomas B.C."/>
            <person name="Pan C."/>
            <person name="Northen T.R."/>
            <person name="Banfield J.F."/>
        </authorList>
    </citation>
    <scope>NUCLEOTIDE SEQUENCE [LARGE SCALE GENOMIC DNA]</scope>
    <source>
        <strain evidence="3">WS_9</strain>
    </source>
</reference>
<evidence type="ECO:0000259" key="2">
    <source>
        <dbReference type="Pfam" id="PF01425"/>
    </source>
</evidence>
<protein>
    <submittedName>
        <fullName evidence="3">Amidase</fullName>
    </submittedName>
</protein>
<dbReference type="PANTHER" id="PTHR11895">
    <property type="entry name" value="TRANSAMIDASE"/>
    <property type="match status" value="1"/>
</dbReference>
<feature type="compositionally biased region" description="Basic and acidic residues" evidence="1">
    <location>
        <begin position="92"/>
        <end position="108"/>
    </location>
</feature>